<dbReference type="SUPFAM" id="SSF56112">
    <property type="entry name" value="Protein kinase-like (PK-like)"/>
    <property type="match status" value="1"/>
</dbReference>
<name>A0AA48M8X9_9BACL</name>
<dbReference type="Proteomes" id="UP001189619">
    <property type="component" value="Chromosome"/>
</dbReference>
<protein>
    <submittedName>
        <fullName evidence="1">Phosphotransferase</fullName>
    </submittedName>
</protein>
<dbReference type="RefSeq" id="WP_212132907.1">
    <property type="nucleotide sequence ID" value="NZ_JAUSVZ010000001.1"/>
</dbReference>
<dbReference type="PANTHER" id="PTHR39179">
    <property type="entry name" value="SPORE COAT PROTEIN I"/>
    <property type="match status" value="1"/>
</dbReference>
<evidence type="ECO:0000313" key="2">
    <source>
        <dbReference type="Proteomes" id="UP001189619"/>
    </source>
</evidence>
<dbReference type="EMBL" id="OY569118">
    <property type="protein sequence ID" value="CAJ1003434.1"/>
    <property type="molecule type" value="Genomic_DNA"/>
</dbReference>
<organism evidence="1 2">
    <name type="scientific">Brevibacillus aydinogluensis</name>
    <dbReference type="NCBI Taxonomy" id="927786"/>
    <lineage>
        <taxon>Bacteria</taxon>
        <taxon>Bacillati</taxon>
        <taxon>Bacillota</taxon>
        <taxon>Bacilli</taxon>
        <taxon>Bacillales</taxon>
        <taxon>Paenibacillaceae</taxon>
        <taxon>Brevibacillus</taxon>
    </lineage>
</organism>
<proteinExistence type="predicted"/>
<accession>A0AA48M8X9</accession>
<dbReference type="AlphaFoldDB" id="A0AA48M8X9"/>
<dbReference type="PANTHER" id="PTHR39179:SF1">
    <property type="entry name" value="SPORE COAT PROTEIN I"/>
    <property type="match status" value="1"/>
</dbReference>
<dbReference type="KEGG" id="bayd:BSPP4475_14035"/>
<dbReference type="InterPro" id="IPR047175">
    <property type="entry name" value="CotS-like"/>
</dbReference>
<dbReference type="Gene3D" id="3.90.1200.10">
    <property type="match status" value="1"/>
</dbReference>
<gene>
    <name evidence="1" type="ORF">BSPP4475_14035</name>
</gene>
<keyword evidence="2" id="KW-1185">Reference proteome</keyword>
<dbReference type="InterPro" id="IPR011009">
    <property type="entry name" value="Kinase-like_dom_sf"/>
</dbReference>
<reference evidence="1" key="1">
    <citation type="submission" date="2023-07" db="EMBL/GenBank/DDBJ databases">
        <authorList>
            <person name="Ivanov I."/>
            <person name="Teneva D."/>
            <person name="Stoikov I."/>
        </authorList>
    </citation>
    <scope>NUCLEOTIDE SEQUENCE</scope>
    <source>
        <strain evidence="1">4475</strain>
    </source>
</reference>
<sequence>MEKIDLSEICRRYRARVIHMTPLEDCYLLETNRGTKELRIWPRVDVMRWSFAWRERMARQGFRELERFIRTRDAKPYLVKASRGITLTDHLRHIEPVPTDHETIRQCGRIIGMMHAAQRESSLFPAVDFWRQEQLQAVAESRRARELWEAVRARYRRAEGERRRVAELFPFVLQRMQRSADLLASSRIDPAALSVSHGELHRDNLGMIDGRLYLRGFFQPTLSVQQRDVAVFLRDLYLTHHDQAQVDAFLDGYEEAKPLSYGDYTLMLAFLAAPTELWKQMEKYMEDDGQPDGGSAAEFEQALVRQQAVDGLLRRVAERAEGARSE</sequence>
<evidence type="ECO:0000313" key="1">
    <source>
        <dbReference type="EMBL" id="CAJ1003434.1"/>
    </source>
</evidence>
<dbReference type="GO" id="GO:0042601">
    <property type="term" value="C:endospore-forming forespore"/>
    <property type="evidence" value="ECO:0007669"/>
    <property type="project" value="TreeGrafter"/>
</dbReference>